<dbReference type="PANTHER" id="PTHR33193">
    <property type="entry name" value="DOMAIN PROTEIN, PUTATIVE (DUF3511)-RELATED"/>
    <property type="match status" value="1"/>
</dbReference>
<sequence>MENISNDGARNLKCRSASFAYSTVEYNIGEIVDFPVAATGNGGGEWPGFKKGESFNSGVSKSWCFSDPELMRKKRIASYRVYTVEGKVKGSIKKSFRWIKERYAKIMHGE</sequence>
<reference evidence="1" key="1">
    <citation type="submission" date="2019-12" db="EMBL/GenBank/DDBJ databases">
        <authorList>
            <person name="Scholes J."/>
        </authorList>
    </citation>
    <scope>NUCLEOTIDE SEQUENCE</scope>
</reference>
<dbReference type="Proteomes" id="UP001153555">
    <property type="component" value="Unassembled WGS sequence"/>
</dbReference>
<gene>
    <name evidence="1" type="ORF">SHERM_07974</name>
</gene>
<organism evidence="1 2">
    <name type="scientific">Striga hermonthica</name>
    <name type="common">Purple witchweed</name>
    <name type="synonym">Buchnera hermonthica</name>
    <dbReference type="NCBI Taxonomy" id="68872"/>
    <lineage>
        <taxon>Eukaryota</taxon>
        <taxon>Viridiplantae</taxon>
        <taxon>Streptophyta</taxon>
        <taxon>Embryophyta</taxon>
        <taxon>Tracheophyta</taxon>
        <taxon>Spermatophyta</taxon>
        <taxon>Magnoliopsida</taxon>
        <taxon>eudicotyledons</taxon>
        <taxon>Gunneridae</taxon>
        <taxon>Pentapetalae</taxon>
        <taxon>asterids</taxon>
        <taxon>lamiids</taxon>
        <taxon>Lamiales</taxon>
        <taxon>Orobanchaceae</taxon>
        <taxon>Buchnereae</taxon>
        <taxon>Striga</taxon>
    </lineage>
</organism>
<dbReference type="PANTHER" id="PTHR33193:SF71">
    <property type="entry name" value="OS02G0223700 PROTEIN"/>
    <property type="match status" value="1"/>
</dbReference>
<comment type="caution">
    <text evidence="1">The sequence shown here is derived from an EMBL/GenBank/DDBJ whole genome shotgun (WGS) entry which is preliminary data.</text>
</comment>
<name>A0A9N7P3S4_STRHE</name>
<evidence type="ECO:0000313" key="2">
    <source>
        <dbReference type="Proteomes" id="UP001153555"/>
    </source>
</evidence>
<dbReference type="EMBL" id="CACSLK010034598">
    <property type="protein sequence ID" value="CAA0842110.1"/>
    <property type="molecule type" value="Genomic_DNA"/>
</dbReference>
<protein>
    <submittedName>
        <fullName evidence="1">Uncharacterized protein</fullName>
    </submittedName>
</protein>
<dbReference type="Pfam" id="PF12023">
    <property type="entry name" value="DUF3511"/>
    <property type="match status" value="1"/>
</dbReference>
<accession>A0A9N7P3S4</accession>
<keyword evidence="2" id="KW-1185">Reference proteome</keyword>
<dbReference type="InterPro" id="IPR021899">
    <property type="entry name" value="DUF3511"/>
</dbReference>
<dbReference type="OrthoDB" id="1655903at2759"/>
<proteinExistence type="predicted"/>
<dbReference type="AlphaFoldDB" id="A0A9N7P3S4"/>
<evidence type="ECO:0000313" key="1">
    <source>
        <dbReference type="EMBL" id="CAA0842110.1"/>
    </source>
</evidence>